<keyword evidence="2" id="KW-0472">Membrane</keyword>
<feature type="region of interest" description="Disordered" evidence="1">
    <location>
        <begin position="211"/>
        <end position="235"/>
    </location>
</feature>
<sequence length="235" mass="25460">MIVRWFLSPANWVGLGLASVVLVLKALGLLGTLGLGVAVIGYAAGFAVGGLWLGFPWNKEPEWEALQFSDEGDARQAMERALSGVRRLTEHNPDNRIPASLQARVLELCKALEGLLQQWERSRGSLSLQDSFHARHIAISYLPDALNTYLSIPASYATTKLLSNGKTAQDTFKDTIVELEGKVRQLGDDLASQDAHAFLVHSKFLSEKFSPGGLPGAEAPSMTASLGDSTKEKTR</sequence>
<feature type="transmembrane region" description="Helical" evidence="2">
    <location>
        <begin position="12"/>
        <end position="30"/>
    </location>
</feature>
<evidence type="ECO:0000256" key="2">
    <source>
        <dbReference type="SAM" id="Phobius"/>
    </source>
</evidence>
<keyword evidence="4" id="KW-1185">Reference proteome</keyword>
<feature type="transmembrane region" description="Helical" evidence="2">
    <location>
        <begin position="36"/>
        <end position="55"/>
    </location>
</feature>
<evidence type="ECO:0000313" key="4">
    <source>
        <dbReference type="Proteomes" id="UP000737171"/>
    </source>
</evidence>
<dbReference type="RefSeq" id="WP_173131014.1">
    <property type="nucleotide sequence ID" value="NZ_JABRWJ010000009.1"/>
</dbReference>
<evidence type="ECO:0000256" key="1">
    <source>
        <dbReference type="SAM" id="MobiDB-lite"/>
    </source>
</evidence>
<protein>
    <recommendedName>
        <fullName evidence="5">5-bromo-4-chloroindolyl phosphate hydrolase</fullName>
    </recommendedName>
</protein>
<keyword evidence="2" id="KW-1133">Transmembrane helix</keyword>
<keyword evidence="2" id="KW-0812">Transmembrane</keyword>
<accession>A0ABX2EQX7</accession>
<evidence type="ECO:0000313" key="3">
    <source>
        <dbReference type="EMBL" id="NRF70930.1"/>
    </source>
</evidence>
<proteinExistence type="predicted"/>
<reference evidence="3 4" key="1">
    <citation type="submission" date="2020-05" db="EMBL/GenBank/DDBJ databases">
        <title>Aquincola sp. isolate from soil.</title>
        <authorList>
            <person name="Han J."/>
            <person name="Kim D.-U."/>
        </authorList>
    </citation>
    <scope>NUCLEOTIDE SEQUENCE [LARGE SCALE GENOMIC DNA]</scope>
    <source>
        <strain evidence="3 4">S2</strain>
    </source>
</reference>
<evidence type="ECO:0008006" key="5">
    <source>
        <dbReference type="Google" id="ProtNLM"/>
    </source>
</evidence>
<comment type="caution">
    <text evidence="3">The sequence shown here is derived from an EMBL/GenBank/DDBJ whole genome shotgun (WGS) entry which is preliminary data.</text>
</comment>
<dbReference type="Proteomes" id="UP000737171">
    <property type="component" value="Unassembled WGS sequence"/>
</dbReference>
<name>A0ABX2EQX7_9BURK</name>
<dbReference type="EMBL" id="JABRWJ010000009">
    <property type="protein sequence ID" value="NRF70930.1"/>
    <property type="molecule type" value="Genomic_DNA"/>
</dbReference>
<gene>
    <name evidence="3" type="ORF">HLB44_28385</name>
</gene>
<organism evidence="3 4">
    <name type="scientific">Pseudaquabacterium terrae</name>
    <dbReference type="NCBI Taxonomy" id="2732868"/>
    <lineage>
        <taxon>Bacteria</taxon>
        <taxon>Pseudomonadati</taxon>
        <taxon>Pseudomonadota</taxon>
        <taxon>Betaproteobacteria</taxon>
        <taxon>Burkholderiales</taxon>
        <taxon>Sphaerotilaceae</taxon>
        <taxon>Pseudaquabacterium</taxon>
    </lineage>
</organism>